<gene>
    <name evidence="1" type="ORF">LMG23994_01291</name>
</gene>
<sequence>MSEAKEDNGAALRDLIEQAGITQAEALALVNKGQAFPISLSTWKSYLAAPESARRRNCPDAVIAHARKNIGKPTKRA</sequence>
<evidence type="ECO:0000313" key="1">
    <source>
        <dbReference type="EMBL" id="CAG9168056.1"/>
    </source>
</evidence>
<proteinExistence type="predicted"/>
<keyword evidence="2" id="KW-1185">Reference proteome</keyword>
<organism evidence="1 2">
    <name type="scientific">Cupriavidus pinatubonensis</name>
    <dbReference type="NCBI Taxonomy" id="248026"/>
    <lineage>
        <taxon>Bacteria</taxon>
        <taxon>Pseudomonadati</taxon>
        <taxon>Pseudomonadota</taxon>
        <taxon>Betaproteobacteria</taxon>
        <taxon>Burkholderiales</taxon>
        <taxon>Burkholderiaceae</taxon>
        <taxon>Cupriavidus</taxon>
    </lineage>
</organism>
<reference evidence="1 2" key="1">
    <citation type="submission" date="2021-08" db="EMBL/GenBank/DDBJ databases">
        <authorList>
            <person name="Peeters C."/>
        </authorList>
    </citation>
    <scope>NUCLEOTIDE SEQUENCE [LARGE SCALE GENOMIC DNA]</scope>
    <source>
        <strain evidence="1 2">LMG 23994</strain>
    </source>
</reference>
<accession>A0ABN7Y6L6</accession>
<evidence type="ECO:0000313" key="2">
    <source>
        <dbReference type="Proteomes" id="UP000701702"/>
    </source>
</evidence>
<comment type="caution">
    <text evidence="1">The sequence shown here is derived from an EMBL/GenBank/DDBJ whole genome shotgun (WGS) entry which is preliminary data.</text>
</comment>
<dbReference type="Proteomes" id="UP000701702">
    <property type="component" value="Unassembled WGS sequence"/>
</dbReference>
<protein>
    <recommendedName>
        <fullName evidence="3">Transcriptional regulator</fullName>
    </recommendedName>
</protein>
<evidence type="ECO:0008006" key="3">
    <source>
        <dbReference type="Google" id="ProtNLM"/>
    </source>
</evidence>
<name>A0ABN7Y6L6_9BURK</name>
<dbReference type="EMBL" id="CAJZAF010000005">
    <property type="protein sequence ID" value="CAG9168056.1"/>
    <property type="molecule type" value="Genomic_DNA"/>
</dbReference>
<dbReference type="RefSeq" id="WP_224000716.1">
    <property type="nucleotide sequence ID" value="NZ_CAJZAF010000005.1"/>
</dbReference>